<evidence type="ECO:0000256" key="4">
    <source>
        <dbReference type="PROSITE-ProRule" id="PRU00335"/>
    </source>
</evidence>
<keyword evidence="3" id="KW-0804">Transcription</keyword>
<feature type="domain" description="HTH tetR-type" evidence="5">
    <location>
        <begin position="4"/>
        <end position="64"/>
    </location>
</feature>
<evidence type="ECO:0000259" key="5">
    <source>
        <dbReference type="PROSITE" id="PS50977"/>
    </source>
</evidence>
<evidence type="ECO:0000256" key="3">
    <source>
        <dbReference type="ARBA" id="ARBA00023163"/>
    </source>
</evidence>
<name>A0A0U9H3Y0_9BACI</name>
<dbReference type="GO" id="GO:0003677">
    <property type="term" value="F:DNA binding"/>
    <property type="evidence" value="ECO:0007669"/>
    <property type="project" value="UniProtKB-UniRule"/>
</dbReference>
<feature type="DNA-binding region" description="H-T-H motif" evidence="4">
    <location>
        <begin position="27"/>
        <end position="46"/>
    </location>
</feature>
<dbReference type="Gene3D" id="1.10.357.10">
    <property type="entry name" value="Tetracycline Repressor, domain 2"/>
    <property type="match status" value="1"/>
</dbReference>
<dbReference type="PROSITE" id="PS50977">
    <property type="entry name" value="HTH_TETR_2"/>
    <property type="match status" value="1"/>
</dbReference>
<gene>
    <name evidence="6" type="ORF">OPHB3_1255</name>
</gene>
<proteinExistence type="predicted"/>
<dbReference type="Pfam" id="PF00440">
    <property type="entry name" value="TetR_N"/>
    <property type="match status" value="1"/>
</dbReference>
<dbReference type="PRINTS" id="PR00455">
    <property type="entry name" value="HTHTETR"/>
</dbReference>
<reference evidence="6 7" key="2">
    <citation type="journal article" date="2016" name="Genome Announc.">
        <title>Draft Genome Sequence of Oceanobacillus picturae Heshi-B3, Isolated from Fermented Rice Bran in a Traditional Japanese Seafood Dish.</title>
        <authorList>
            <person name="Akuzawa S."/>
            <person name="Nagaoka J."/>
            <person name="Kanekatsu M."/>
            <person name="Kanesaki Y."/>
            <person name="Suzuki T."/>
        </authorList>
    </citation>
    <scope>NUCLEOTIDE SEQUENCE [LARGE SCALE GENOMIC DNA]</scope>
    <source>
        <strain evidence="6 7">Heshi-B3</strain>
    </source>
</reference>
<dbReference type="EMBL" id="BBXV01000013">
    <property type="protein sequence ID" value="GAQ17330.1"/>
    <property type="molecule type" value="Genomic_DNA"/>
</dbReference>
<evidence type="ECO:0000313" key="6">
    <source>
        <dbReference type="EMBL" id="GAQ17330.1"/>
    </source>
</evidence>
<keyword evidence="2 4" id="KW-0238">DNA-binding</keyword>
<comment type="caution">
    <text evidence="6">The sequence shown here is derived from an EMBL/GenBank/DDBJ whole genome shotgun (WGS) entry which is preliminary data.</text>
</comment>
<dbReference type="SUPFAM" id="SSF46689">
    <property type="entry name" value="Homeodomain-like"/>
    <property type="match status" value="1"/>
</dbReference>
<organism evidence="6 7">
    <name type="scientific">Oceanobacillus picturae</name>
    <dbReference type="NCBI Taxonomy" id="171693"/>
    <lineage>
        <taxon>Bacteria</taxon>
        <taxon>Bacillati</taxon>
        <taxon>Bacillota</taxon>
        <taxon>Bacilli</taxon>
        <taxon>Bacillales</taxon>
        <taxon>Bacillaceae</taxon>
        <taxon>Oceanobacillus</taxon>
    </lineage>
</organism>
<dbReference type="InterPro" id="IPR001647">
    <property type="entry name" value="HTH_TetR"/>
</dbReference>
<dbReference type="InterPro" id="IPR036271">
    <property type="entry name" value="Tet_transcr_reg_TetR-rel_C_sf"/>
</dbReference>
<evidence type="ECO:0000313" key="7">
    <source>
        <dbReference type="Proteomes" id="UP000052946"/>
    </source>
</evidence>
<evidence type="ECO:0000256" key="1">
    <source>
        <dbReference type="ARBA" id="ARBA00023015"/>
    </source>
</evidence>
<protein>
    <submittedName>
        <fullName evidence="6">TetR family transcriptional regulator</fullName>
    </submittedName>
</protein>
<dbReference type="RefSeq" id="WP_058949768.1">
    <property type="nucleotide sequence ID" value="NZ_BBXV01000013.1"/>
</dbReference>
<sequence>MKKSQKREAILNEAEKLFYQHGFHAIGVKAILAQAGVAPMTMYYHFTSKEEVIQEILIRRENQYFELLADKTNKSDGIHSYIESLLHAHLDWIEAEGTNGCLFLRAKQEYEGVNEEITSITREHKKTLLNRIENDLKAFRVPGSLGIQLSIILEGLTSIAQIQDLEEVKEAAMNIRKSIKASDK</sequence>
<dbReference type="PANTHER" id="PTHR47506:SF6">
    <property type="entry name" value="HTH-TYPE TRANSCRIPTIONAL REPRESSOR NEMR"/>
    <property type="match status" value="1"/>
</dbReference>
<reference evidence="7" key="1">
    <citation type="submission" date="2015-07" db="EMBL/GenBank/DDBJ databases">
        <title>Draft Genome Sequence of Oceanobacillus picturae Heshi-B3 that Was Isolated from Fermented Rice Bran with Aging Salted Mackerel, Which Was Named Heshiko as Traditional Fermented Seafood in Japan.</title>
        <authorList>
            <person name="Akuzawa S."/>
            <person name="Nakagawa J."/>
            <person name="Kanekatsu T."/>
            <person name="Kanesaki Y."/>
            <person name="Suzuki T."/>
        </authorList>
    </citation>
    <scope>NUCLEOTIDE SEQUENCE [LARGE SCALE GENOMIC DNA]</scope>
    <source>
        <strain evidence="7">Heshi-B3</strain>
    </source>
</reference>
<evidence type="ECO:0000256" key="2">
    <source>
        <dbReference type="ARBA" id="ARBA00023125"/>
    </source>
</evidence>
<dbReference type="OrthoDB" id="116240at2"/>
<accession>A0A0U9H3Y0</accession>
<dbReference type="Proteomes" id="UP000052946">
    <property type="component" value="Unassembled WGS sequence"/>
</dbReference>
<dbReference type="PANTHER" id="PTHR47506">
    <property type="entry name" value="TRANSCRIPTIONAL REGULATORY PROTEIN"/>
    <property type="match status" value="1"/>
</dbReference>
<keyword evidence="1" id="KW-0805">Transcription regulation</keyword>
<dbReference type="InterPro" id="IPR009057">
    <property type="entry name" value="Homeodomain-like_sf"/>
</dbReference>
<dbReference type="AlphaFoldDB" id="A0A0U9H3Y0"/>
<dbReference type="SUPFAM" id="SSF48498">
    <property type="entry name" value="Tetracyclin repressor-like, C-terminal domain"/>
    <property type="match status" value="1"/>
</dbReference>